<dbReference type="SFLD" id="SFLDS00052">
    <property type="entry name" value="Ferric_Reductase_Domain"/>
    <property type="match status" value="1"/>
</dbReference>
<keyword evidence="8 10" id="KW-0472">Membrane</keyword>
<keyword evidence="2" id="KW-0813">Transport</keyword>
<dbReference type="Gene3D" id="3.40.50.80">
    <property type="entry name" value="Nucleotide-binding domain of ferredoxin-NADP reductase (FNR) module"/>
    <property type="match status" value="1"/>
</dbReference>
<evidence type="ECO:0000256" key="10">
    <source>
        <dbReference type="SAM" id="Phobius"/>
    </source>
</evidence>
<sequence>MKLEPRHIQNFSEAAYLEPHWGYADRARPCTNDPGSCEYLDVVYSAHDRGMIYTGIFWLTIGGIILVWAAARRLFPARDAHDDLIAQLASSDPEKSPPPPQSRTARLFNSMRSASRRYLLPNAPFPFIFGHTTRLQLLILAILTGYLTVWSFVGMVYKRWLTPIKNQPPDVYNTRSTLGPWADRVGVLAYALTPLSVLLASRESLLSIMTGVPYTSFLFLHKWVGYIILVQSLLHTLGWVLVEAWLYRPQPQVWNTWIAQDYARWGVVALVLLVLLWIGTLGVVVRRVTGYEFFRKAHYVLAMVYIGALIGHWEKLQCFLVPGLVLWGADRIARAVRTALLHHGYLKNSGRWGFESVEAVVKHWKDEQFGDVVRLDFDHVQAPWKIGQHFFICFTEGSIWQSHPFTPLSLPVTDTVGKVRHSYIFRAKKGETKRIANIVAKKVAAATKETAVTTNVILQGPYGVDVTEGLIQDVNVLCVAGGTGITYVLPVLLRLVRGPVGTTGRKIELVWAMKRKRDLEWVAPELEELQRLGAAHGLQICTFVTADPEDSSSKESGDENGATESGDDVKTFRSQRPDVGLVVQEFVKSVSQGSVRVFGSGPPGMICDLRAAVAKCNSGSKVWKGEDRFDVHLVCDDRLE</sequence>
<dbReference type="SUPFAM" id="SSF52343">
    <property type="entry name" value="Ferredoxin reductase-like, C-terminal NADP-linked domain"/>
    <property type="match status" value="1"/>
</dbReference>
<dbReference type="PANTHER" id="PTHR32361:SF3">
    <property type="entry name" value="REDUCTASE, PUTATIVE (AFU_ORTHOLOGUE AFUA_6G13750)-RELATED"/>
    <property type="match status" value="1"/>
</dbReference>
<dbReference type="InterPro" id="IPR013130">
    <property type="entry name" value="Fe3_Rdtase_TM_dom"/>
</dbReference>
<feature type="transmembrane region" description="Helical" evidence="10">
    <location>
        <begin position="297"/>
        <end position="313"/>
    </location>
</feature>
<feature type="domain" description="Ferric oxidoreductase" evidence="11">
    <location>
        <begin position="186"/>
        <end position="308"/>
    </location>
</feature>
<dbReference type="Proteomes" id="UP000008066">
    <property type="component" value="Unassembled WGS sequence"/>
</dbReference>
<accession>G0RZR1</accession>
<evidence type="ECO:0000256" key="4">
    <source>
        <dbReference type="ARBA" id="ARBA00022982"/>
    </source>
</evidence>
<dbReference type="InterPro" id="IPR051410">
    <property type="entry name" value="Ferric/Cupric_Reductase"/>
</dbReference>
<dbReference type="OMA" id="VGACWGH"/>
<dbReference type="OrthoDB" id="167398at2759"/>
<dbReference type="GO" id="GO:0006879">
    <property type="term" value="P:intracellular iron ion homeostasis"/>
    <property type="evidence" value="ECO:0007669"/>
    <property type="project" value="TreeGrafter"/>
</dbReference>
<dbReference type="AlphaFoldDB" id="G0RZR1"/>
<feature type="domain" description="Ferric reductase NAD binding" evidence="13">
    <location>
        <begin position="475"/>
        <end position="613"/>
    </location>
</feature>
<dbReference type="GO" id="GO:0006826">
    <property type="term" value="P:iron ion transport"/>
    <property type="evidence" value="ECO:0007669"/>
    <property type="project" value="TreeGrafter"/>
</dbReference>
<keyword evidence="15" id="KW-1185">Reference proteome</keyword>
<feature type="domain" description="FAD-binding 8" evidence="12">
    <location>
        <begin position="370"/>
        <end position="464"/>
    </location>
</feature>
<feature type="transmembrane region" description="Helical" evidence="10">
    <location>
        <begin position="137"/>
        <end position="157"/>
    </location>
</feature>
<evidence type="ECO:0000256" key="6">
    <source>
        <dbReference type="ARBA" id="ARBA00023002"/>
    </source>
</evidence>
<dbReference type="PANTHER" id="PTHR32361">
    <property type="entry name" value="FERRIC/CUPRIC REDUCTASE TRANSMEMBRANE COMPONENT"/>
    <property type="match status" value="1"/>
</dbReference>
<dbReference type="eggNOG" id="KOG0039">
    <property type="taxonomic scope" value="Eukaryota"/>
</dbReference>
<dbReference type="Pfam" id="PF08022">
    <property type="entry name" value="FAD_binding_8"/>
    <property type="match status" value="1"/>
</dbReference>
<dbReference type="CDD" id="cd06186">
    <property type="entry name" value="NOX_Duox_like_FAD_NADP"/>
    <property type="match status" value="1"/>
</dbReference>
<reference evidence="14 15" key="1">
    <citation type="journal article" date="2011" name="Cell">
        <title>Insight into structure and assembly of the nuclear pore complex by utilizing the genome of a eukaryotic thermophile.</title>
        <authorList>
            <person name="Amlacher S."/>
            <person name="Sarges P."/>
            <person name="Flemming D."/>
            <person name="van Noort V."/>
            <person name="Kunze R."/>
            <person name="Devos D.P."/>
            <person name="Arumugam M."/>
            <person name="Bork P."/>
            <person name="Hurt E."/>
        </authorList>
    </citation>
    <scope>NUCLEOTIDE SEQUENCE [LARGE SCALE GENOMIC DNA]</scope>
    <source>
        <strain evidence="15">DSM 1495 / CBS 144.50 / IMI 039719</strain>
    </source>
</reference>
<dbReference type="GeneID" id="18254424"/>
<evidence type="ECO:0000256" key="9">
    <source>
        <dbReference type="SAM" id="MobiDB-lite"/>
    </source>
</evidence>
<evidence type="ECO:0000256" key="3">
    <source>
        <dbReference type="ARBA" id="ARBA00022692"/>
    </source>
</evidence>
<dbReference type="GO" id="GO:0000293">
    <property type="term" value="F:ferric-chelate reductase activity"/>
    <property type="evidence" value="ECO:0007669"/>
    <property type="project" value="UniProtKB-ARBA"/>
</dbReference>
<dbReference type="RefSeq" id="XP_006690931.1">
    <property type="nucleotide sequence ID" value="XM_006690868.1"/>
</dbReference>
<dbReference type="InterPro" id="IPR013112">
    <property type="entry name" value="FAD-bd_8"/>
</dbReference>
<dbReference type="InterPro" id="IPR013121">
    <property type="entry name" value="Fe_red_NAD-bd_6"/>
</dbReference>
<protein>
    <submittedName>
        <fullName evidence="14">Putative FAD binding protein</fullName>
    </submittedName>
</protein>
<dbReference type="GO" id="GO:0015677">
    <property type="term" value="P:copper ion import"/>
    <property type="evidence" value="ECO:0007669"/>
    <property type="project" value="TreeGrafter"/>
</dbReference>
<keyword evidence="6" id="KW-0560">Oxidoreductase</keyword>
<dbReference type="EMBL" id="GL988032">
    <property type="protein sequence ID" value="EGS23689.1"/>
    <property type="molecule type" value="Genomic_DNA"/>
</dbReference>
<feature type="region of interest" description="Disordered" evidence="9">
    <location>
        <begin position="547"/>
        <end position="571"/>
    </location>
</feature>
<evidence type="ECO:0000256" key="2">
    <source>
        <dbReference type="ARBA" id="ARBA00022448"/>
    </source>
</evidence>
<feature type="transmembrane region" description="Helical" evidence="10">
    <location>
        <begin position="262"/>
        <end position="285"/>
    </location>
</feature>
<gene>
    <name evidence="14" type="ORF">CTHT_0003860</name>
</gene>
<feature type="transmembrane region" description="Helical" evidence="10">
    <location>
        <begin position="223"/>
        <end position="242"/>
    </location>
</feature>
<organism evidence="15">
    <name type="scientific">Chaetomium thermophilum (strain DSM 1495 / CBS 144.50 / IMI 039719)</name>
    <name type="common">Thermochaetoides thermophila</name>
    <dbReference type="NCBI Taxonomy" id="759272"/>
    <lineage>
        <taxon>Eukaryota</taxon>
        <taxon>Fungi</taxon>
        <taxon>Dikarya</taxon>
        <taxon>Ascomycota</taxon>
        <taxon>Pezizomycotina</taxon>
        <taxon>Sordariomycetes</taxon>
        <taxon>Sordariomycetidae</taxon>
        <taxon>Sordariales</taxon>
        <taxon>Chaetomiaceae</taxon>
        <taxon>Thermochaetoides</taxon>
    </lineage>
</organism>
<comment type="subcellular location">
    <subcellularLocation>
        <location evidence="1">Membrane</location>
        <topology evidence="1">Multi-pass membrane protein</topology>
    </subcellularLocation>
</comment>
<keyword evidence="4" id="KW-0249">Electron transport</keyword>
<dbReference type="KEGG" id="cthr:CTHT_0003860"/>
<evidence type="ECO:0000256" key="7">
    <source>
        <dbReference type="ARBA" id="ARBA00023065"/>
    </source>
</evidence>
<dbReference type="Pfam" id="PF01794">
    <property type="entry name" value="Ferric_reduct"/>
    <property type="match status" value="1"/>
</dbReference>
<name>G0RZR1_CHATD</name>
<keyword evidence="5 10" id="KW-1133">Transmembrane helix</keyword>
<evidence type="ECO:0000259" key="13">
    <source>
        <dbReference type="Pfam" id="PF08030"/>
    </source>
</evidence>
<proteinExistence type="predicted"/>
<evidence type="ECO:0000256" key="1">
    <source>
        <dbReference type="ARBA" id="ARBA00004141"/>
    </source>
</evidence>
<keyword evidence="7" id="KW-0406">Ion transport</keyword>
<dbReference type="Pfam" id="PF08030">
    <property type="entry name" value="NAD_binding_6"/>
    <property type="match status" value="1"/>
</dbReference>
<feature type="transmembrane region" description="Helical" evidence="10">
    <location>
        <begin position="50"/>
        <end position="71"/>
    </location>
</feature>
<dbReference type="HOGENOM" id="CLU_016134_0_0_1"/>
<evidence type="ECO:0000259" key="11">
    <source>
        <dbReference type="Pfam" id="PF01794"/>
    </source>
</evidence>
<dbReference type="GO" id="GO:0005886">
    <property type="term" value="C:plasma membrane"/>
    <property type="evidence" value="ECO:0007669"/>
    <property type="project" value="TreeGrafter"/>
</dbReference>
<evidence type="ECO:0000256" key="5">
    <source>
        <dbReference type="ARBA" id="ARBA00022989"/>
    </source>
</evidence>
<keyword evidence="3 10" id="KW-0812">Transmembrane</keyword>
<evidence type="ECO:0000259" key="12">
    <source>
        <dbReference type="Pfam" id="PF08022"/>
    </source>
</evidence>
<evidence type="ECO:0000256" key="8">
    <source>
        <dbReference type="ARBA" id="ARBA00023136"/>
    </source>
</evidence>
<dbReference type="InterPro" id="IPR039261">
    <property type="entry name" value="FNR_nucleotide-bd"/>
</dbReference>
<dbReference type="SFLD" id="SFLDG01168">
    <property type="entry name" value="Ferric_reductase_subgroup_(FRE"/>
    <property type="match status" value="1"/>
</dbReference>
<evidence type="ECO:0000313" key="15">
    <source>
        <dbReference type="Proteomes" id="UP000008066"/>
    </source>
</evidence>
<evidence type="ECO:0000313" key="14">
    <source>
        <dbReference type="EMBL" id="EGS23689.1"/>
    </source>
</evidence>